<keyword evidence="4" id="KW-1185">Reference proteome</keyword>
<feature type="compositionally biased region" description="Basic residues" evidence="1">
    <location>
        <begin position="64"/>
        <end position="73"/>
    </location>
</feature>
<protein>
    <recommendedName>
        <fullName evidence="5">Secreted protein</fullName>
    </recommendedName>
</protein>
<feature type="chain" id="PRO_5013843718" description="Secreted protein" evidence="2">
    <location>
        <begin position="18"/>
        <end position="98"/>
    </location>
</feature>
<dbReference type="AlphaFoldDB" id="A0A2H3EB34"/>
<dbReference type="EMBL" id="KZ293648">
    <property type="protein sequence ID" value="PBK98577.1"/>
    <property type="molecule type" value="Genomic_DNA"/>
</dbReference>
<evidence type="ECO:0000313" key="4">
    <source>
        <dbReference type="Proteomes" id="UP000217790"/>
    </source>
</evidence>
<evidence type="ECO:0008006" key="5">
    <source>
        <dbReference type="Google" id="ProtNLM"/>
    </source>
</evidence>
<feature type="region of interest" description="Disordered" evidence="1">
    <location>
        <begin position="64"/>
        <end position="85"/>
    </location>
</feature>
<evidence type="ECO:0000256" key="2">
    <source>
        <dbReference type="SAM" id="SignalP"/>
    </source>
</evidence>
<feature type="signal peptide" evidence="2">
    <location>
        <begin position="1"/>
        <end position="17"/>
    </location>
</feature>
<evidence type="ECO:0000256" key="1">
    <source>
        <dbReference type="SAM" id="MobiDB-lite"/>
    </source>
</evidence>
<accession>A0A2H3EB34</accession>
<dbReference type="Proteomes" id="UP000217790">
    <property type="component" value="Unassembled WGS sequence"/>
</dbReference>
<keyword evidence="2" id="KW-0732">Signal</keyword>
<evidence type="ECO:0000313" key="3">
    <source>
        <dbReference type="EMBL" id="PBK98577.1"/>
    </source>
</evidence>
<gene>
    <name evidence="3" type="ORF">ARMGADRAFT_582089</name>
</gene>
<name>A0A2H3EB34_ARMGA</name>
<sequence length="98" mass="11602">MKLMLLWLIFIYQDANKSHKCEGSSKIYHRDPTKSSFLKKYKNCAYMYVLKLRKKPRKIKRPRSTLYRRKSQRRCGSVGTSKRGTTAESLGWIDIPQT</sequence>
<reference evidence="4" key="1">
    <citation type="journal article" date="2017" name="Nat. Ecol. Evol.">
        <title>Genome expansion and lineage-specific genetic innovations in the forest pathogenic fungi Armillaria.</title>
        <authorList>
            <person name="Sipos G."/>
            <person name="Prasanna A.N."/>
            <person name="Walter M.C."/>
            <person name="O'Connor E."/>
            <person name="Balint B."/>
            <person name="Krizsan K."/>
            <person name="Kiss B."/>
            <person name="Hess J."/>
            <person name="Varga T."/>
            <person name="Slot J."/>
            <person name="Riley R."/>
            <person name="Boka B."/>
            <person name="Rigling D."/>
            <person name="Barry K."/>
            <person name="Lee J."/>
            <person name="Mihaltcheva S."/>
            <person name="LaButti K."/>
            <person name="Lipzen A."/>
            <person name="Waldron R."/>
            <person name="Moloney N.M."/>
            <person name="Sperisen C."/>
            <person name="Kredics L."/>
            <person name="Vagvoelgyi C."/>
            <person name="Patrignani A."/>
            <person name="Fitzpatrick D."/>
            <person name="Nagy I."/>
            <person name="Doyle S."/>
            <person name="Anderson J.B."/>
            <person name="Grigoriev I.V."/>
            <person name="Gueldener U."/>
            <person name="Muensterkoetter M."/>
            <person name="Nagy L.G."/>
        </authorList>
    </citation>
    <scope>NUCLEOTIDE SEQUENCE [LARGE SCALE GENOMIC DNA]</scope>
    <source>
        <strain evidence="4">Ar21-2</strain>
    </source>
</reference>
<proteinExistence type="predicted"/>
<organism evidence="3 4">
    <name type="scientific">Armillaria gallica</name>
    <name type="common">Bulbous honey fungus</name>
    <name type="synonym">Armillaria bulbosa</name>
    <dbReference type="NCBI Taxonomy" id="47427"/>
    <lineage>
        <taxon>Eukaryota</taxon>
        <taxon>Fungi</taxon>
        <taxon>Dikarya</taxon>
        <taxon>Basidiomycota</taxon>
        <taxon>Agaricomycotina</taxon>
        <taxon>Agaricomycetes</taxon>
        <taxon>Agaricomycetidae</taxon>
        <taxon>Agaricales</taxon>
        <taxon>Marasmiineae</taxon>
        <taxon>Physalacriaceae</taxon>
        <taxon>Armillaria</taxon>
    </lineage>
</organism>
<dbReference type="InParanoid" id="A0A2H3EB34"/>